<gene>
    <name evidence="1" type="ORF">NPIL_971</name>
</gene>
<comment type="caution">
    <text evidence="1">The sequence shown here is derived from an EMBL/GenBank/DDBJ whole genome shotgun (WGS) entry which is preliminary data.</text>
</comment>
<reference evidence="1" key="1">
    <citation type="submission" date="2020-08" db="EMBL/GenBank/DDBJ databases">
        <title>Multicomponent nature underlies the extraordinary mechanical properties of spider dragline silk.</title>
        <authorList>
            <person name="Kono N."/>
            <person name="Nakamura H."/>
            <person name="Mori M."/>
            <person name="Yoshida Y."/>
            <person name="Ohtoshi R."/>
            <person name="Malay A.D."/>
            <person name="Moran D.A.P."/>
            <person name="Tomita M."/>
            <person name="Numata K."/>
            <person name="Arakawa K."/>
        </authorList>
    </citation>
    <scope>NUCLEOTIDE SEQUENCE</scope>
</reference>
<accession>A0A8X6NMX4</accession>
<dbReference type="AlphaFoldDB" id="A0A8X6NMX4"/>
<dbReference type="EMBL" id="BMAW01060065">
    <property type="protein sequence ID" value="GFT24335.1"/>
    <property type="molecule type" value="Genomic_DNA"/>
</dbReference>
<dbReference type="Proteomes" id="UP000887013">
    <property type="component" value="Unassembled WGS sequence"/>
</dbReference>
<sequence>MEKVYHRRSFQVRPLQSLDVVLGPPWLQEHDRKNKDPIISTNMEETEKQLTAPSLRYPIQRVPNSNEYTLWRFLEERHLLLGRGDINLDIIETGMFEVSIATSNGSGYGLRYYQRLFYSDMVLAKCLSWADIFLPNREYIIHGESGQISVWGQLK</sequence>
<protein>
    <submittedName>
        <fullName evidence="1">Uncharacterized protein</fullName>
    </submittedName>
</protein>
<evidence type="ECO:0000313" key="2">
    <source>
        <dbReference type="Proteomes" id="UP000887013"/>
    </source>
</evidence>
<keyword evidence="2" id="KW-1185">Reference proteome</keyword>
<name>A0A8X6NMX4_NEPPI</name>
<evidence type="ECO:0000313" key="1">
    <source>
        <dbReference type="EMBL" id="GFT24335.1"/>
    </source>
</evidence>
<organism evidence="1 2">
    <name type="scientific">Nephila pilipes</name>
    <name type="common">Giant wood spider</name>
    <name type="synonym">Nephila maculata</name>
    <dbReference type="NCBI Taxonomy" id="299642"/>
    <lineage>
        <taxon>Eukaryota</taxon>
        <taxon>Metazoa</taxon>
        <taxon>Ecdysozoa</taxon>
        <taxon>Arthropoda</taxon>
        <taxon>Chelicerata</taxon>
        <taxon>Arachnida</taxon>
        <taxon>Araneae</taxon>
        <taxon>Araneomorphae</taxon>
        <taxon>Entelegynae</taxon>
        <taxon>Araneoidea</taxon>
        <taxon>Nephilidae</taxon>
        <taxon>Nephila</taxon>
    </lineage>
</organism>
<proteinExistence type="predicted"/>